<feature type="transmembrane region" description="Helical" evidence="10">
    <location>
        <begin position="95"/>
        <end position="120"/>
    </location>
</feature>
<dbReference type="PANTHER" id="PTHR47019">
    <property type="entry name" value="LIPID II FLIPPASE MURJ"/>
    <property type="match status" value="1"/>
</dbReference>
<accession>A0A653A761</accession>
<feature type="transmembrane region" description="Helical" evidence="10">
    <location>
        <begin position="287"/>
        <end position="308"/>
    </location>
</feature>
<dbReference type="GO" id="GO:0005886">
    <property type="term" value="C:plasma membrane"/>
    <property type="evidence" value="ECO:0007669"/>
    <property type="project" value="UniProtKB-SubCell"/>
</dbReference>
<feature type="transmembrane region" description="Helical" evidence="10">
    <location>
        <begin position="140"/>
        <end position="161"/>
    </location>
</feature>
<evidence type="ECO:0000256" key="5">
    <source>
        <dbReference type="ARBA" id="ARBA00022984"/>
    </source>
</evidence>
<evidence type="ECO:0000256" key="7">
    <source>
        <dbReference type="ARBA" id="ARBA00023136"/>
    </source>
</evidence>
<keyword evidence="4 10" id="KW-0133">Cell shape</keyword>
<comment type="pathway">
    <text evidence="10">Cell wall biogenesis; peptidoglycan biosynthesis.</text>
</comment>
<dbReference type="UniPathway" id="UPA00219"/>
<keyword evidence="10 11" id="KW-0813">Transport</keyword>
<feature type="transmembrane region" description="Helical" evidence="10">
    <location>
        <begin position="240"/>
        <end position="267"/>
    </location>
</feature>
<evidence type="ECO:0000256" key="2">
    <source>
        <dbReference type="ARBA" id="ARBA00022475"/>
    </source>
</evidence>
<evidence type="ECO:0000256" key="8">
    <source>
        <dbReference type="ARBA" id="ARBA00060041"/>
    </source>
</evidence>
<keyword evidence="10 11" id="KW-0961">Cell wall biogenesis/degradation</keyword>
<feature type="transmembrane region" description="Helical" evidence="10">
    <location>
        <begin position="38"/>
        <end position="58"/>
    </location>
</feature>
<gene>
    <name evidence="10 12" type="primary">murJ</name>
    <name evidence="12" type="ORF">TRIP_B330100</name>
</gene>
<comment type="similarity">
    <text evidence="9 10 11">Belongs to the MurJ/MviN family.</text>
</comment>
<evidence type="ECO:0000313" key="12">
    <source>
        <dbReference type="EMBL" id="VBB43916.1"/>
    </source>
</evidence>
<keyword evidence="6 10" id="KW-1133">Transmembrane helix</keyword>
<organism evidence="12">
    <name type="scientific">Uncultured Desulfatiglans sp</name>
    <dbReference type="NCBI Taxonomy" id="1748965"/>
    <lineage>
        <taxon>Bacteria</taxon>
        <taxon>Pseudomonadati</taxon>
        <taxon>Thermodesulfobacteriota</taxon>
        <taxon>Desulfobacteria</taxon>
        <taxon>Desulfatiglandales</taxon>
        <taxon>Desulfatiglandaceae</taxon>
        <taxon>Desulfatiglans</taxon>
        <taxon>environmental samples</taxon>
    </lineage>
</organism>
<evidence type="ECO:0000256" key="4">
    <source>
        <dbReference type="ARBA" id="ARBA00022960"/>
    </source>
</evidence>
<keyword evidence="7 10" id="KW-0472">Membrane</keyword>
<reference evidence="12" key="1">
    <citation type="submission" date="2018-07" db="EMBL/GenBank/DDBJ databases">
        <authorList>
            <consortium name="Genoscope - CEA"/>
            <person name="William W."/>
        </authorList>
    </citation>
    <scope>NUCLEOTIDE SEQUENCE</scope>
    <source>
        <strain evidence="12">IK1</strain>
    </source>
</reference>
<dbReference type="EMBL" id="UPXX01000027">
    <property type="protein sequence ID" value="VBB43916.1"/>
    <property type="molecule type" value="Genomic_DNA"/>
</dbReference>
<feature type="transmembrane region" description="Helical" evidence="10">
    <location>
        <begin position="420"/>
        <end position="440"/>
    </location>
</feature>
<dbReference type="CDD" id="cd13123">
    <property type="entry name" value="MATE_MurJ_like"/>
    <property type="match status" value="1"/>
</dbReference>
<dbReference type="GO" id="GO:0008360">
    <property type="term" value="P:regulation of cell shape"/>
    <property type="evidence" value="ECO:0007669"/>
    <property type="project" value="UniProtKB-UniRule"/>
</dbReference>
<dbReference type="InterPro" id="IPR051050">
    <property type="entry name" value="Lipid_II_flippase_MurJ/MviN"/>
</dbReference>
<dbReference type="NCBIfam" id="TIGR01695">
    <property type="entry name" value="murJ_mviN"/>
    <property type="match status" value="1"/>
</dbReference>
<dbReference type="PANTHER" id="PTHR47019:SF1">
    <property type="entry name" value="LIPID II FLIPPASE MURJ"/>
    <property type="match status" value="1"/>
</dbReference>
<evidence type="ECO:0000256" key="10">
    <source>
        <dbReference type="HAMAP-Rule" id="MF_02078"/>
    </source>
</evidence>
<evidence type="ECO:0000256" key="11">
    <source>
        <dbReference type="PIRNR" id="PIRNR002869"/>
    </source>
</evidence>
<dbReference type="GO" id="GO:0015648">
    <property type="term" value="F:lipid-linked peptidoglycan transporter activity"/>
    <property type="evidence" value="ECO:0007669"/>
    <property type="project" value="UniProtKB-UniRule"/>
</dbReference>
<comment type="function">
    <text evidence="8 10 11">Involved in peptidoglycan biosynthesis. Transports lipid-linked peptidoglycan precursors from the inner to the outer leaflet of the cytoplasmic membrane.</text>
</comment>
<protein>
    <recommendedName>
        <fullName evidence="10">Probable lipid II flippase MurJ</fullName>
    </recommendedName>
</protein>
<evidence type="ECO:0000256" key="1">
    <source>
        <dbReference type="ARBA" id="ARBA00004651"/>
    </source>
</evidence>
<feature type="transmembrane region" description="Helical" evidence="10">
    <location>
        <begin position="452"/>
        <end position="473"/>
    </location>
</feature>
<dbReference type="AlphaFoldDB" id="A0A653A761"/>
<feature type="transmembrane region" description="Helical" evidence="10">
    <location>
        <begin position="168"/>
        <end position="190"/>
    </location>
</feature>
<dbReference type="GO" id="GO:0071555">
    <property type="term" value="P:cell wall organization"/>
    <property type="evidence" value="ECO:0007669"/>
    <property type="project" value="UniProtKB-UniRule"/>
</dbReference>
<keyword evidence="5 10" id="KW-0573">Peptidoglycan synthesis</keyword>
<dbReference type="Pfam" id="PF03023">
    <property type="entry name" value="MurJ"/>
    <property type="match status" value="1"/>
</dbReference>
<evidence type="ECO:0000256" key="9">
    <source>
        <dbReference type="ARBA" id="ARBA00061532"/>
    </source>
</evidence>
<dbReference type="HAMAP" id="MF_02078">
    <property type="entry name" value="MurJ_MviN"/>
    <property type="match status" value="1"/>
</dbReference>
<feature type="transmembrane region" description="Helical" evidence="10">
    <location>
        <begin position="196"/>
        <end position="220"/>
    </location>
</feature>
<dbReference type="InterPro" id="IPR004268">
    <property type="entry name" value="MurJ"/>
</dbReference>
<dbReference type="GO" id="GO:0009252">
    <property type="term" value="P:peptidoglycan biosynthetic process"/>
    <property type="evidence" value="ECO:0007669"/>
    <property type="project" value="UniProtKB-UniRule"/>
</dbReference>
<feature type="transmembrane region" description="Helical" evidence="10">
    <location>
        <begin position="359"/>
        <end position="382"/>
    </location>
</feature>
<evidence type="ECO:0000256" key="3">
    <source>
        <dbReference type="ARBA" id="ARBA00022692"/>
    </source>
</evidence>
<feature type="transmembrane region" description="Helical" evidence="10">
    <location>
        <begin position="493"/>
        <end position="512"/>
    </location>
</feature>
<evidence type="ECO:0000256" key="6">
    <source>
        <dbReference type="ARBA" id="ARBA00022989"/>
    </source>
</evidence>
<feature type="transmembrane region" description="Helical" evidence="10">
    <location>
        <begin position="13"/>
        <end position="31"/>
    </location>
</feature>
<proteinExistence type="inferred from homology"/>
<sequence>MKTAATRDSGTHGLGRAAGVISAFTFISRILGLVRDMVVARFFGAGMAADAFFVAFRIPNFLRSLFAEGSLTIAFIPVFTEYLTQKGKPAAFELARTVLTLLSIILVVLSVVGILLAPWIVRLQAFGFGGETEKYALTVLLTRITFPYILLISLVALFMGVLNSLRRFAAPAAAPIFLNVGIIAGAYWISPRLSEPIVGVAIGVLLGGCMQVGLQILPALRAGMSLKPRWRFAHTGVKRIGLLMLPAIFGSAVYQFNQIMGTLIASFLPEGSISWLYYADRLVQFPLGVFAIAISTASLPTLSGYAANRDFERFGRTLEYGIRLVFFITLPSMVGLILLRGPLVELFFERGAFDSVSSAMTALALFYYCLGLWAFSGVRILVSAFYALQDTRTPVKIAIVALVTNLSMSLVLMGPLKHGGLALALTLASTLQFACLLFLLKRRVSLLALRPVARSILKSACAAVLMAAAILLYERWTLPMSLWGAGFWPLLTRIAAAIGVAAGVYFGAAVLLRCPELDAVRGLLRRR</sequence>
<comment type="subcellular location">
    <subcellularLocation>
        <location evidence="1 10">Cell membrane</location>
        <topology evidence="1 10">Multi-pass membrane protein</topology>
    </subcellularLocation>
</comment>
<feature type="transmembrane region" description="Helical" evidence="10">
    <location>
        <begin position="320"/>
        <end position="339"/>
    </location>
</feature>
<dbReference type="PIRSF" id="PIRSF002869">
    <property type="entry name" value="MviN"/>
    <property type="match status" value="1"/>
</dbReference>
<feature type="transmembrane region" description="Helical" evidence="10">
    <location>
        <begin position="394"/>
        <end position="414"/>
    </location>
</feature>
<dbReference type="PRINTS" id="PR01806">
    <property type="entry name" value="VIRFACTRMVIN"/>
</dbReference>
<keyword evidence="3 10" id="KW-0812">Transmembrane</keyword>
<name>A0A653A761_UNCDX</name>
<dbReference type="GO" id="GO:0034204">
    <property type="term" value="P:lipid translocation"/>
    <property type="evidence" value="ECO:0007669"/>
    <property type="project" value="TreeGrafter"/>
</dbReference>
<keyword evidence="2 10" id="KW-1003">Cell membrane</keyword>